<accession>A0A1G9JI28</accession>
<proteinExistence type="predicted"/>
<keyword evidence="2" id="KW-1185">Reference proteome</keyword>
<gene>
    <name evidence="1" type="ORF">SAMN04515677_101653</name>
</gene>
<dbReference type="STRING" id="1121325.SAMN04515677_101653"/>
<organism evidence="1 2">
    <name type="scientific">Romboutsia lituseburensis DSM 797</name>
    <dbReference type="NCBI Taxonomy" id="1121325"/>
    <lineage>
        <taxon>Bacteria</taxon>
        <taxon>Bacillati</taxon>
        <taxon>Bacillota</taxon>
        <taxon>Clostridia</taxon>
        <taxon>Peptostreptococcales</taxon>
        <taxon>Peptostreptococcaceae</taxon>
        <taxon>Romboutsia</taxon>
    </lineage>
</organism>
<protein>
    <submittedName>
        <fullName evidence="1">Uncharacterized protein</fullName>
    </submittedName>
</protein>
<dbReference type="RefSeq" id="WP_092722791.1">
    <property type="nucleotide sequence ID" value="NZ_FNGW01000001.1"/>
</dbReference>
<evidence type="ECO:0000313" key="2">
    <source>
        <dbReference type="Proteomes" id="UP000199068"/>
    </source>
</evidence>
<dbReference type="Proteomes" id="UP000199068">
    <property type="component" value="Unassembled WGS sequence"/>
</dbReference>
<name>A0A1G9JI28_9FIRM</name>
<dbReference type="AlphaFoldDB" id="A0A1G9JI28"/>
<sequence length="101" mass="12111">MLTISRDNVYRDKLRSYKIMIDGNCYDEIKCGEIKNINLDPGNHTIYLKIDWCRSNKIDFTISENETVEFECGNSMNECRFIVPIIYITFLKNKYLWIRKK</sequence>
<evidence type="ECO:0000313" key="1">
    <source>
        <dbReference type="EMBL" id="SDL36952.1"/>
    </source>
</evidence>
<reference evidence="1 2" key="1">
    <citation type="submission" date="2016-10" db="EMBL/GenBank/DDBJ databases">
        <authorList>
            <person name="de Groot N.N."/>
        </authorList>
    </citation>
    <scope>NUCLEOTIDE SEQUENCE [LARGE SCALE GENOMIC DNA]</scope>
    <source>
        <strain evidence="1 2">DSM 797</strain>
    </source>
</reference>
<dbReference type="EMBL" id="FNGW01000001">
    <property type="protein sequence ID" value="SDL36952.1"/>
    <property type="molecule type" value="Genomic_DNA"/>
</dbReference>